<sequence length="82" mass="9671">MYYEIYEVLKQYLFEIADFGQVKAEVIKTIKPEINSPFMWKCSHVYDGYAPNHGNSLELAEQELLFYIEHFDAKSAEIDPNF</sequence>
<reference evidence="1 2" key="1">
    <citation type="submission" date="2024-07" db="EMBL/GenBank/DDBJ databases">
        <authorList>
            <person name="Dulla G.F.J."/>
            <person name="Delorm J.G."/>
        </authorList>
    </citation>
    <scope>NUCLEOTIDE SEQUENCE [LARGE SCALE GENOMIC DNA]</scope>
    <source>
        <strain evidence="1 2">JGD 233</strain>
    </source>
</reference>
<name>A0ABV3N3C3_9GAMM</name>
<gene>
    <name evidence="1" type="ORF">ABW286_14110</name>
</gene>
<evidence type="ECO:0000313" key="1">
    <source>
        <dbReference type="EMBL" id="MEW5290304.1"/>
    </source>
</evidence>
<dbReference type="Proteomes" id="UP001554567">
    <property type="component" value="Unassembled WGS sequence"/>
</dbReference>
<dbReference type="EMBL" id="JBFKZN010000006">
    <property type="protein sequence ID" value="MEW5290304.1"/>
    <property type="molecule type" value="Genomic_DNA"/>
</dbReference>
<organism evidence="1 2">
    <name type="scientific">Erwinia papayae</name>
    <dbReference type="NCBI Taxonomy" id="206499"/>
    <lineage>
        <taxon>Bacteria</taxon>
        <taxon>Pseudomonadati</taxon>
        <taxon>Pseudomonadota</taxon>
        <taxon>Gammaproteobacteria</taxon>
        <taxon>Enterobacterales</taxon>
        <taxon>Erwiniaceae</taxon>
        <taxon>Erwinia</taxon>
    </lineage>
</organism>
<proteinExistence type="predicted"/>
<dbReference type="RefSeq" id="WP_367167849.1">
    <property type="nucleotide sequence ID" value="NZ_JBFKZN010000006.1"/>
</dbReference>
<comment type="caution">
    <text evidence="1">The sequence shown here is derived from an EMBL/GenBank/DDBJ whole genome shotgun (WGS) entry which is preliminary data.</text>
</comment>
<accession>A0ABV3N3C3</accession>
<protein>
    <submittedName>
        <fullName evidence="1">Uncharacterized protein</fullName>
    </submittedName>
</protein>
<evidence type="ECO:0000313" key="2">
    <source>
        <dbReference type="Proteomes" id="UP001554567"/>
    </source>
</evidence>
<keyword evidence="2" id="KW-1185">Reference proteome</keyword>